<accession>A0A4Z2HMV3</accession>
<name>A0A4Z2HMV3_9TELE</name>
<comment type="caution">
    <text evidence="1">The sequence shown here is derived from an EMBL/GenBank/DDBJ whole genome shotgun (WGS) entry which is preliminary data.</text>
</comment>
<protein>
    <submittedName>
        <fullName evidence="1">Uncharacterized protein</fullName>
    </submittedName>
</protein>
<dbReference type="Proteomes" id="UP000314294">
    <property type="component" value="Unassembled WGS sequence"/>
</dbReference>
<proteinExistence type="predicted"/>
<reference evidence="1 2" key="1">
    <citation type="submission" date="2019-03" db="EMBL/GenBank/DDBJ databases">
        <title>First draft genome of Liparis tanakae, snailfish: a comprehensive survey of snailfish specific genes.</title>
        <authorList>
            <person name="Kim W."/>
            <person name="Song I."/>
            <person name="Jeong J.-H."/>
            <person name="Kim D."/>
            <person name="Kim S."/>
            <person name="Ryu S."/>
            <person name="Song J.Y."/>
            <person name="Lee S.K."/>
        </authorList>
    </citation>
    <scope>NUCLEOTIDE SEQUENCE [LARGE SCALE GENOMIC DNA]</scope>
    <source>
        <tissue evidence="1">Muscle</tissue>
    </source>
</reference>
<gene>
    <name evidence="1" type="ORF">EYF80_022616</name>
</gene>
<dbReference type="AlphaFoldDB" id="A0A4Z2HMV3"/>
<sequence length="131" mass="13677">MTAPSLRSSYPVMMPLGCSGGLQLTSTDSGPVTFKGKVKGHIKQSYKTVGGASSVTTDSEALAVHPPLVHAHRTRRYDVCGRSGLLQERFKLLDVTLSAVGASTAAGGASRVVTFVRGLVVHPSDVQAVIE</sequence>
<evidence type="ECO:0000313" key="1">
    <source>
        <dbReference type="EMBL" id="TNN67199.1"/>
    </source>
</evidence>
<keyword evidence="2" id="KW-1185">Reference proteome</keyword>
<organism evidence="1 2">
    <name type="scientific">Liparis tanakae</name>
    <name type="common">Tanaka's snailfish</name>
    <dbReference type="NCBI Taxonomy" id="230148"/>
    <lineage>
        <taxon>Eukaryota</taxon>
        <taxon>Metazoa</taxon>
        <taxon>Chordata</taxon>
        <taxon>Craniata</taxon>
        <taxon>Vertebrata</taxon>
        <taxon>Euteleostomi</taxon>
        <taxon>Actinopterygii</taxon>
        <taxon>Neopterygii</taxon>
        <taxon>Teleostei</taxon>
        <taxon>Neoteleostei</taxon>
        <taxon>Acanthomorphata</taxon>
        <taxon>Eupercaria</taxon>
        <taxon>Perciformes</taxon>
        <taxon>Cottioidei</taxon>
        <taxon>Cottales</taxon>
        <taxon>Liparidae</taxon>
        <taxon>Liparis</taxon>
    </lineage>
</organism>
<dbReference type="EMBL" id="SRLO01000208">
    <property type="protein sequence ID" value="TNN67199.1"/>
    <property type="molecule type" value="Genomic_DNA"/>
</dbReference>
<evidence type="ECO:0000313" key="2">
    <source>
        <dbReference type="Proteomes" id="UP000314294"/>
    </source>
</evidence>